<evidence type="ECO:0000256" key="10">
    <source>
        <dbReference type="ARBA" id="ARBA00022801"/>
    </source>
</evidence>
<dbReference type="HOGENOM" id="CLU_020120_1_0_5"/>
<keyword evidence="8" id="KW-0677">Repeat</keyword>
<evidence type="ECO:0000256" key="2">
    <source>
        <dbReference type="ARBA" id="ARBA00004418"/>
    </source>
</evidence>
<dbReference type="eggNOG" id="COG0265">
    <property type="taxonomic scope" value="Bacteria"/>
</dbReference>
<dbReference type="InterPro" id="IPR051201">
    <property type="entry name" value="Chloro_Bact_Ser_Proteases"/>
</dbReference>
<dbReference type="Pfam" id="PF13365">
    <property type="entry name" value="Trypsin_2"/>
    <property type="match status" value="1"/>
</dbReference>
<feature type="domain" description="PDZ" evidence="17">
    <location>
        <begin position="409"/>
        <end position="500"/>
    </location>
</feature>
<evidence type="ECO:0000256" key="3">
    <source>
        <dbReference type="ARBA" id="ARBA00010541"/>
    </source>
</evidence>
<dbReference type="InterPro" id="IPR009003">
    <property type="entry name" value="Peptidase_S1_PA"/>
</dbReference>
<sequence length="513" mass="53313">MSEFETSSARGRLLASRRARLLAGVMALGLAGLLSAQTVVPQQAALADPVRVEAAAPLDFSHVVDAVQPAVVSVRVKQEAAAEAMTFGSGGFGDFFRGPGFDDLPDGHPLKRFFDRRSEDNRSTPRQAPRRYGLSQGSGFFISDDGYVVTNHHVIDKGTEFTVVDQDGEEYTARLIGADARTDLALLKVDAERTFTYVGFAEEAPRVGEWVVAIGNPFGLGGSVTAGIVSARGRDIGAGPYDDFIQIDAPVNRGNSGGPAFNMKGEVIGVNAAIFSPSGGNVGIAFAIPASTASNVVADLQQSGAVTRGWLGVQIQAVTNDIAESLGLAKAEGAIVAEAQDGSPADKAGLRSGDTILKVDGKPIKGPRDLSRLIAGYAPDTTVDVTVWRDGRERDIQVTLGTLDEPSRVAAADPATQGPTTLEDLGLGLTSTAEAGIDGDGVVVVDVTPGGPAAEKGLKRGDIIAEVAGEKVARPADVVEAIAKAQASGRKAVLMRVYSDRASRFVALPLKLA</sequence>
<evidence type="ECO:0000256" key="13">
    <source>
        <dbReference type="ARBA" id="ARBA00032850"/>
    </source>
</evidence>
<evidence type="ECO:0000256" key="14">
    <source>
        <dbReference type="PIRSR" id="PIRSR611782-1"/>
    </source>
</evidence>
<dbReference type="InterPro" id="IPR001478">
    <property type="entry name" value="PDZ"/>
</dbReference>
<comment type="catalytic activity">
    <reaction evidence="1">
        <text>Acts on substrates that are at least partially unfolded. The cleavage site P1 residue is normally between a pair of hydrophobic residues, such as Val-|-Val.</text>
        <dbReference type="EC" id="3.4.21.107"/>
    </reaction>
</comment>
<dbReference type="PROSITE" id="PS50106">
    <property type="entry name" value="PDZ"/>
    <property type="match status" value="2"/>
</dbReference>
<evidence type="ECO:0000256" key="4">
    <source>
        <dbReference type="ARBA" id="ARBA00013035"/>
    </source>
</evidence>
<dbReference type="NCBIfam" id="TIGR02037">
    <property type="entry name" value="degP_htrA_DO"/>
    <property type="match status" value="1"/>
</dbReference>
<dbReference type="PANTHER" id="PTHR43343">
    <property type="entry name" value="PEPTIDASE S12"/>
    <property type="match status" value="1"/>
</dbReference>
<dbReference type="InterPro" id="IPR041489">
    <property type="entry name" value="PDZ_6"/>
</dbReference>
<feature type="region of interest" description="Disordered" evidence="16">
    <location>
        <begin position="112"/>
        <end position="131"/>
    </location>
</feature>
<dbReference type="Proteomes" id="UP000008130">
    <property type="component" value="Chromosome"/>
</dbReference>
<dbReference type="AlphaFoldDB" id="F2J6F1"/>
<feature type="active site" description="Charge relay system" evidence="14">
    <location>
        <position position="153"/>
    </location>
</feature>
<evidence type="ECO:0000256" key="7">
    <source>
        <dbReference type="ARBA" id="ARBA00022729"/>
    </source>
</evidence>
<feature type="active site" description="Charge relay system" evidence="14">
    <location>
        <position position="183"/>
    </location>
</feature>
<feature type="binding site" evidence="15">
    <location>
        <begin position="254"/>
        <end position="256"/>
    </location>
    <ligand>
        <name>substrate</name>
    </ligand>
</feature>
<dbReference type="CDD" id="cd10839">
    <property type="entry name" value="cpPDZ1_DegP-like"/>
    <property type="match status" value="1"/>
</dbReference>
<feature type="compositionally biased region" description="Basic and acidic residues" evidence="16">
    <location>
        <begin position="112"/>
        <end position="123"/>
    </location>
</feature>
<evidence type="ECO:0000256" key="5">
    <source>
        <dbReference type="ARBA" id="ARBA00013958"/>
    </source>
</evidence>
<evidence type="ECO:0000256" key="9">
    <source>
        <dbReference type="ARBA" id="ARBA00022764"/>
    </source>
</evidence>
<feature type="domain" description="PDZ" evidence="17">
    <location>
        <begin position="297"/>
        <end position="366"/>
    </location>
</feature>
<dbReference type="SUPFAM" id="SSF50156">
    <property type="entry name" value="PDZ domain-like"/>
    <property type="match status" value="2"/>
</dbReference>
<dbReference type="PANTHER" id="PTHR43343:SF3">
    <property type="entry name" value="PROTEASE DO-LIKE 8, CHLOROPLASTIC"/>
    <property type="match status" value="1"/>
</dbReference>
<feature type="active site" description="Charge relay system" evidence="14">
    <location>
        <position position="256"/>
    </location>
</feature>
<evidence type="ECO:0000256" key="1">
    <source>
        <dbReference type="ARBA" id="ARBA00001772"/>
    </source>
</evidence>
<comment type="subcellular location">
    <subcellularLocation>
        <location evidence="2">Periplasm</location>
    </subcellularLocation>
</comment>
<dbReference type="STRING" id="991905.SL003B_2902"/>
<dbReference type="PRINTS" id="PR00834">
    <property type="entry name" value="PROTEASES2C"/>
</dbReference>
<name>F2J6F1_POLGS</name>
<evidence type="ECO:0000313" key="18">
    <source>
        <dbReference type="EMBL" id="ADZ71325.1"/>
    </source>
</evidence>
<dbReference type="SMART" id="SM00228">
    <property type="entry name" value="PDZ"/>
    <property type="match status" value="2"/>
</dbReference>
<protein>
    <recommendedName>
        <fullName evidence="5">Probable periplasmic serine endoprotease DegP-like</fullName>
        <ecNumber evidence="4">3.4.21.107</ecNumber>
    </recommendedName>
    <alternativeName>
        <fullName evidence="13">Protease Do</fullName>
    </alternativeName>
</protein>
<comment type="similarity">
    <text evidence="3">Belongs to the peptidase S1C family.</text>
</comment>
<organism evidence="18 19">
    <name type="scientific">Polymorphum gilvum (strain LMG 25793 / CGMCC 1.9160 / SL003B-26A1)</name>
    <dbReference type="NCBI Taxonomy" id="991905"/>
    <lineage>
        <taxon>Bacteria</taxon>
        <taxon>Pseudomonadati</taxon>
        <taxon>Pseudomonadota</taxon>
        <taxon>Alphaproteobacteria</taxon>
        <taxon>Rhodobacterales</taxon>
        <taxon>Paracoccaceae</taxon>
        <taxon>Polymorphum</taxon>
    </lineage>
</organism>
<keyword evidence="9" id="KW-0574">Periplasm</keyword>
<reference evidence="18 19" key="1">
    <citation type="journal article" date="2011" name="J. Bacteriol.">
        <title>Complete genome sequence of Polymorphum gilvum SL003B-26A1T, a crude oil-degrading bacterium from oil-polluted saline soil.</title>
        <authorList>
            <person name="Li S.G."/>
            <person name="Tang Y.Q."/>
            <person name="Nie Y."/>
            <person name="Cai M."/>
            <person name="Wu X.L."/>
        </authorList>
    </citation>
    <scope>NUCLEOTIDE SEQUENCE [LARGE SCALE GENOMIC DNA]</scope>
    <source>
        <strain evidence="19">LMG 25793 / CGMCC 1.9160 / SL003B-26A1</strain>
    </source>
</reference>
<evidence type="ECO:0000256" key="11">
    <source>
        <dbReference type="ARBA" id="ARBA00022825"/>
    </source>
</evidence>
<dbReference type="EMBL" id="CP002568">
    <property type="protein sequence ID" value="ADZ71325.1"/>
    <property type="molecule type" value="Genomic_DNA"/>
</dbReference>
<dbReference type="RefSeq" id="WP_013653638.1">
    <property type="nucleotide sequence ID" value="NC_015259.1"/>
</dbReference>
<dbReference type="Pfam" id="PF17820">
    <property type="entry name" value="PDZ_6"/>
    <property type="match status" value="1"/>
</dbReference>
<dbReference type="Gene3D" id="2.40.10.120">
    <property type="match status" value="1"/>
</dbReference>
<dbReference type="FunFam" id="2.40.10.120:FF:000007">
    <property type="entry name" value="Periplasmic serine endoprotease DegP-like"/>
    <property type="match status" value="1"/>
</dbReference>
<dbReference type="SUPFAM" id="SSF50494">
    <property type="entry name" value="Trypsin-like serine proteases"/>
    <property type="match status" value="1"/>
</dbReference>
<dbReference type="InterPro" id="IPR011782">
    <property type="entry name" value="Pept_S1C_Do"/>
</dbReference>
<dbReference type="Gene3D" id="2.30.42.10">
    <property type="match status" value="2"/>
</dbReference>
<dbReference type="PATRIC" id="fig|991905.3.peg.2978"/>
<evidence type="ECO:0000259" key="17">
    <source>
        <dbReference type="PROSITE" id="PS50106"/>
    </source>
</evidence>
<evidence type="ECO:0000256" key="6">
    <source>
        <dbReference type="ARBA" id="ARBA00022670"/>
    </source>
</evidence>
<evidence type="ECO:0000256" key="8">
    <source>
        <dbReference type="ARBA" id="ARBA00022737"/>
    </source>
</evidence>
<keyword evidence="6 18" id="KW-0645">Protease</keyword>
<feature type="binding site" evidence="15">
    <location>
        <position position="153"/>
    </location>
    <ligand>
        <name>substrate</name>
    </ligand>
</feature>
<dbReference type="GO" id="GO:0006508">
    <property type="term" value="P:proteolysis"/>
    <property type="evidence" value="ECO:0007669"/>
    <property type="project" value="UniProtKB-KW"/>
</dbReference>
<keyword evidence="11" id="KW-0720">Serine protease</keyword>
<dbReference type="GO" id="GO:0042597">
    <property type="term" value="C:periplasmic space"/>
    <property type="evidence" value="ECO:0007669"/>
    <property type="project" value="UniProtKB-SubCell"/>
</dbReference>
<dbReference type="Pfam" id="PF13180">
    <property type="entry name" value="PDZ_2"/>
    <property type="match status" value="1"/>
</dbReference>
<gene>
    <name evidence="18" type="primary">dop</name>
    <name evidence="18" type="ordered locus">SL003B_2902</name>
</gene>
<keyword evidence="7" id="KW-0732">Signal</keyword>
<dbReference type="EC" id="3.4.21.107" evidence="4"/>
<evidence type="ECO:0000313" key="19">
    <source>
        <dbReference type="Proteomes" id="UP000008130"/>
    </source>
</evidence>
<evidence type="ECO:0000256" key="15">
    <source>
        <dbReference type="PIRSR" id="PIRSR611782-2"/>
    </source>
</evidence>
<keyword evidence="19" id="KW-1185">Reference proteome</keyword>
<dbReference type="InterPro" id="IPR036034">
    <property type="entry name" value="PDZ_sf"/>
</dbReference>
<dbReference type="GO" id="GO:0004252">
    <property type="term" value="F:serine-type endopeptidase activity"/>
    <property type="evidence" value="ECO:0007669"/>
    <property type="project" value="InterPro"/>
</dbReference>
<proteinExistence type="inferred from homology"/>
<feature type="binding site" evidence="15">
    <location>
        <position position="183"/>
    </location>
    <ligand>
        <name>substrate</name>
    </ligand>
</feature>
<keyword evidence="10" id="KW-0378">Hydrolase</keyword>
<evidence type="ECO:0000256" key="12">
    <source>
        <dbReference type="ARBA" id="ARBA00023016"/>
    </source>
</evidence>
<dbReference type="KEGG" id="pgv:SL003B_2902"/>
<dbReference type="InterPro" id="IPR001940">
    <property type="entry name" value="Peptidase_S1C"/>
</dbReference>
<evidence type="ECO:0000256" key="16">
    <source>
        <dbReference type="SAM" id="MobiDB-lite"/>
    </source>
</evidence>
<accession>F2J6F1</accession>
<keyword evidence="12" id="KW-0346">Stress response</keyword>